<dbReference type="PANTHER" id="PTHR43133:SF45">
    <property type="entry name" value="RNA POLYMERASE ECF-TYPE SIGMA FACTOR"/>
    <property type="match status" value="1"/>
</dbReference>
<dbReference type="EMBL" id="CP060139">
    <property type="protein sequence ID" value="QNR26012.1"/>
    <property type="molecule type" value="Genomic_DNA"/>
</dbReference>
<keyword evidence="8" id="KW-1185">Reference proteome</keyword>
<dbReference type="InterPro" id="IPR036388">
    <property type="entry name" value="WH-like_DNA-bd_sf"/>
</dbReference>
<dbReference type="Gene3D" id="1.10.1740.10">
    <property type="match status" value="1"/>
</dbReference>
<dbReference type="GO" id="GO:0016987">
    <property type="term" value="F:sigma factor activity"/>
    <property type="evidence" value="ECO:0007669"/>
    <property type="project" value="UniProtKB-KW"/>
</dbReference>
<feature type="domain" description="RNA polymerase sigma factor 70 region 4 type 2" evidence="6">
    <location>
        <begin position="89"/>
        <end position="138"/>
    </location>
</feature>
<keyword evidence="2" id="KW-0805">Transcription regulation</keyword>
<dbReference type="GO" id="GO:0003677">
    <property type="term" value="F:DNA binding"/>
    <property type="evidence" value="ECO:0007669"/>
    <property type="project" value="InterPro"/>
</dbReference>
<dbReference type="InterPro" id="IPR014284">
    <property type="entry name" value="RNA_pol_sigma-70_dom"/>
</dbReference>
<dbReference type="KEGG" id="chyd:H4K34_05170"/>
<accession>A0A7H0VJW4</accession>
<dbReference type="InterPro" id="IPR007627">
    <property type="entry name" value="RNA_pol_sigma70_r2"/>
</dbReference>
<evidence type="ECO:0000256" key="4">
    <source>
        <dbReference type="ARBA" id="ARBA00023163"/>
    </source>
</evidence>
<evidence type="ECO:0000313" key="7">
    <source>
        <dbReference type="EMBL" id="QNR26012.1"/>
    </source>
</evidence>
<evidence type="ECO:0000256" key="1">
    <source>
        <dbReference type="ARBA" id="ARBA00010641"/>
    </source>
</evidence>
<evidence type="ECO:0000259" key="5">
    <source>
        <dbReference type="Pfam" id="PF04542"/>
    </source>
</evidence>
<evidence type="ECO:0000259" key="6">
    <source>
        <dbReference type="Pfam" id="PF08281"/>
    </source>
</evidence>
<comment type="similarity">
    <text evidence="1">Belongs to the sigma-70 factor family. ECF subfamily.</text>
</comment>
<dbReference type="InterPro" id="IPR013325">
    <property type="entry name" value="RNA_pol_sigma_r2"/>
</dbReference>
<dbReference type="NCBIfam" id="TIGR02937">
    <property type="entry name" value="sigma70-ECF"/>
    <property type="match status" value="1"/>
</dbReference>
<keyword evidence="3" id="KW-0731">Sigma factor</keyword>
<dbReference type="AlphaFoldDB" id="A0A7H0VJW4"/>
<dbReference type="InterPro" id="IPR013249">
    <property type="entry name" value="RNA_pol_sigma70_r4_t2"/>
</dbReference>
<reference evidence="7 8" key="1">
    <citation type="submission" date="2020-08" db="EMBL/GenBank/DDBJ databases">
        <title>Croceimicrobium hydrocarbonivorans gen. nov., sp. nov., a novel marine bacterium isolated from a bacterial consortium that degrades polyethylene terephthalate.</title>
        <authorList>
            <person name="Liu R."/>
        </authorList>
    </citation>
    <scope>NUCLEOTIDE SEQUENCE [LARGE SCALE GENOMIC DNA]</scope>
    <source>
        <strain evidence="7 8">A20-9</strain>
    </source>
</reference>
<proteinExistence type="inferred from homology"/>
<dbReference type="GO" id="GO:0006352">
    <property type="term" value="P:DNA-templated transcription initiation"/>
    <property type="evidence" value="ECO:0007669"/>
    <property type="project" value="InterPro"/>
</dbReference>
<evidence type="ECO:0000313" key="8">
    <source>
        <dbReference type="Proteomes" id="UP000516305"/>
    </source>
</evidence>
<evidence type="ECO:0000256" key="2">
    <source>
        <dbReference type="ARBA" id="ARBA00023015"/>
    </source>
</evidence>
<protein>
    <submittedName>
        <fullName evidence="7">Sigma-70 family RNA polymerase sigma factor</fullName>
    </submittedName>
</protein>
<dbReference type="InterPro" id="IPR013324">
    <property type="entry name" value="RNA_pol_sigma_r3/r4-like"/>
</dbReference>
<keyword evidence="4" id="KW-0804">Transcription</keyword>
<dbReference type="SUPFAM" id="SSF88946">
    <property type="entry name" value="Sigma2 domain of RNA polymerase sigma factors"/>
    <property type="match status" value="1"/>
</dbReference>
<dbReference type="Gene3D" id="1.10.10.10">
    <property type="entry name" value="Winged helix-like DNA-binding domain superfamily/Winged helix DNA-binding domain"/>
    <property type="match status" value="1"/>
</dbReference>
<sequence>MLEEHSGIIYKVTRIYAKNQADEQDLRQEVVYQAWRSYPRFKGNSKFSTWLYRVALNTALTHIKKENKEYEGFDNDWQVAPDGDERALLMAHIRTLNDAEKLVIMLHLDGYANDEIALISGISKNHVAVRLHRIKEKLSQAIKNDENEN</sequence>
<feature type="domain" description="RNA polymerase sigma-70 region 2" evidence="5">
    <location>
        <begin position="2"/>
        <end position="68"/>
    </location>
</feature>
<dbReference type="Proteomes" id="UP000516305">
    <property type="component" value="Chromosome"/>
</dbReference>
<dbReference type="InterPro" id="IPR039425">
    <property type="entry name" value="RNA_pol_sigma-70-like"/>
</dbReference>
<organism evidence="7 8">
    <name type="scientific">Croceimicrobium hydrocarbonivorans</name>
    <dbReference type="NCBI Taxonomy" id="2761580"/>
    <lineage>
        <taxon>Bacteria</taxon>
        <taxon>Pseudomonadati</taxon>
        <taxon>Bacteroidota</taxon>
        <taxon>Flavobacteriia</taxon>
        <taxon>Flavobacteriales</taxon>
        <taxon>Owenweeksiaceae</taxon>
        <taxon>Croceimicrobium</taxon>
    </lineage>
</organism>
<dbReference type="SUPFAM" id="SSF88659">
    <property type="entry name" value="Sigma3 and sigma4 domains of RNA polymerase sigma factors"/>
    <property type="match status" value="1"/>
</dbReference>
<dbReference type="Pfam" id="PF08281">
    <property type="entry name" value="Sigma70_r4_2"/>
    <property type="match status" value="1"/>
</dbReference>
<dbReference type="PANTHER" id="PTHR43133">
    <property type="entry name" value="RNA POLYMERASE ECF-TYPE SIGMA FACTO"/>
    <property type="match status" value="1"/>
</dbReference>
<dbReference type="Pfam" id="PF04542">
    <property type="entry name" value="Sigma70_r2"/>
    <property type="match status" value="1"/>
</dbReference>
<evidence type="ECO:0000256" key="3">
    <source>
        <dbReference type="ARBA" id="ARBA00023082"/>
    </source>
</evidence>
<gene>
    <name evidence="7" type="ORF">H4K34_05170</name>
</gene>
<name>A0A7H0VJW4_9FLAO</name>